<dbReference type="GO" id="GO:0042128">
    <property type="term" value="P:nitrate assimilation"/>
    <property type="evidence" value="ECO:0007669"/>
    <property type="project" value="UniProtKB-UniRule"/>
</dbReference>
<feature type="transmembrane region" description="Helical" evidence="8">
    <location>
        <begin position="453"/>
        <end position="473"/>
    </location>
</feature>
<dbReference type="STRING" id="1348612.A0A397HIG6"/>
<dbReference type="GO" id="GO:0015112">
    <property type="term" value="F:nitrate transmembrane transporter activity"/>
    <property type="evidence" value="ECO:0007669"/>
    <property type="project" value="UniProtKB-UniRule"/>
</dbReference>
<dbReference type="AlphaFoldDB" id="A0A397HIG6"/>
<reference evidence="10 11" key="1">
    <citation type="submission" date="2018-08" db="EMBL/GenBank/DDBJ databases">
        <title>Genome and evolution of the arbuscular mycorrhizal fungus Diversispora epigaea (formerly Glomus versiforme) and its bacterial endosymbionts.</title>
        <authorList>
            <person name="Sun X."/>
            <person name="Fei Z."/>
            <person name="Harrison M."/>
        </authorList>
    </citation>
    <scope>NUCLEOTIDE SEQUENCE [LARGE SCALE GENOMIC DNA]</scope>
    <source>
        <strain evidence="10 11">IT104</strain>
    </source>
</reference>
<keyword evidence="6 8" id="KW-0534">Nitrate assimilation</keyword>
<evidence type="ECO:0000256" key="7">
    <source>
        <dbReference type="ARBA" id="ARBA00023136"/>
    </source>
</evidence>
<dbReference type="InterPro" id="IPR011701">
    <property type="entry name" value="MFS"/>
</dbReference>
<keyword evidence="11" id="KW-1185">Reference proteome</keyword>
<feature type="transmembrane region" description="Helical" evidence="8">
    <location>
        <begin position="293"/>
        <end position="319"/>
    </location>
</feature>
<feature type="transmembrane region" description="Helical" evidence="8">
    <location>
        <begin position="364"/>
        <end position="385"/>
    </location>
</feature>
<comment type="subcellular location">
    <subcellularLocation>
        <location evidence="8">Cell membrane</location>
        <topology evidence="8">Multi-pass membrane protein</topology>
    </subcellularLocation>
    <subcellularLocation>
        <location evidence="1">Membrane</location>
        <topology evidence="1">Multi-pass membrane protein</topology>
    </subcellularLocation>
</comment>
<feature type="transmembrane region" description="Helical" evidence="8">
    <location>
        <begin position="197"/>
        <end position="218"/>
    </location>
</feature>
<keyword evidence="3 8" id="KW-0813">Transport</keyword>
<feature type="transmembrane region" description="Helical" evidence="8">
    <location>
        <begin position="102"/>
        <end position="121"/>
    </location>
</feature>
<protein>
    <recommendedName>
        <fullName evidence="8">Nitrate/nitrite transporter</fullName>
    </recommendedName>
</protein>
<evidence type="ECO:0000256" key="5">
    <source>
        <dbReference type="ARBA" id="ARBA00022989"/>
    </source>
</evidence>
<dbReference type="GO" id="GO:0015113">
    <property type="term" value="F:nitrite transmembrane transporter activity"/>
    <property type="evidence" value="ECO:0007669"/>
    <property type="project" value="InterPro"/>
</dbReference>
<evidence type="ECO:0000256" key="4">
    <source>
        <dbReference type="ARBA" id="ARBA00022692"/>
    </source>
</evidence>
<dbReference type="Pfam" id="PF07690">
    <property type="entry name" value="MFS_1"/>
    <property type="match status" value="1"/>
</dbReference>
<feature type="transmembrane region" description="Helical" evidence="8">
    <location>
        <begin position="391"/>
        <end position="413"/>
    </location>
</feature>
<sequence>MVEIVKLLARPLPIDPITLKATAINLIGASRPHMRAFHFSWVSFMVAFFGWFAIAPLMPSIKKSLGLTKENVNDSNIISVSSTILFRIVAGLLCDRLGPKRVMGIILILGSIPVGLAGLAHDLTSFLIVRFFIGALGATFVPCQFWTMQMFGPNAVGSANAIVGGWGNMGAGITYLLMPVVFEGFKHHFDDNINIAWRVTLVIPAIIIFIVGIGDLIFTDDVPQGKWEQRNDYSKNNGDLPVKEVHDAAESEKKSGNLNEVVDDVDSEKNIKVSPHVKPGLEAYIRALINPNVIILMFMYACSFGVELAVDNAIGSFYHEHYNLTQTKADLIGSIFGLMNFFSRASGGFISDILFSKYSIRGRLFFQFVILLLEGVFLSIFKLSLGTIPQSIVVLVLFSYFVQACCGTTYAIVPFVDPPISGTISGLVGAGGNVGGLIWAYVFRRYTHETPQAFLIIGLCVLGISFSTFLLRVQGRMLIEFGRKK</sequence>
<proteinExistence type="inferred from homology"/>
<evidence type="ECO:0000259" key="9">
    <source>
        <dbReference type="PROSITE" id="PS50850"/>
    </source>
</evidence>
<dbReference type="InterPro" id="IPR036259">
    <property type="entry name" value="MFS_trans_sf"/>
</dbReference>
<feature type="domain" description="Major facilitator superfamily (MFS) profile" evidence="9">
    <location>
        <begin position="36"/>
        <end position="476"/>
    </location>
</feature>
<comment type="caution">
    <text evidence="10">The sequence shown here is derived from an EMBL/GenBank/DDBJ whole genome shotgun (WGS) entry which is preliminary data.</text>
</comment>
<dbReference type="GO" id="GO:0005886">
    <property type="term" value="C:plasma membrane"/>
    <property type="evidence" value="ECO:0007669"/>
    <property type="project" value="UniProtKB-SubCell"/>
</dbReference>
<gene>
    <name evidence="10" type="ORF">Glove_334g27</name>
</gene>
<keyword evidence="7 8" id="KW-0472">Membrane</keyword>
<keyword evidence="8" id="KW-1003">Cell membrane</keyword>
<evidence type="ECO:0000313" key="10">
    <source>
        <dbReference type="EMBL" id="RHZ62865.1"/>
    </source>
</evidence>
<dbReference type="Proteomes" id="UP000266861">
    <property type="component" value="Unassembled WGS sequence"/>
</dbReference>
<evidence type="ECO:0000313" key="11">
    <source>
        <dbReference type="Proteomes" id="UP000266861"/>
    </source>
</evidence>
<dbReference type="InterPro" id="IPR020846">
    <property type="entry name" value="MFS_dom"/>
</dbReference>
<organism evidence="10 11">
    <name type="scientific">Diversispora epigaea</name>
    <dbReference type="NCBI Taxonomy" id="1348612"/>
    <lineage>
        <taxon>Eukaryota</taxon>
        <taxon>Fungi</taxon>
        <taxon>Fungi incertae sedis</taxon>
        <taxon>Mucoromycota</taxon>
        <taxon>Glomeromycotina</taxon>
        <taxon>Glomeromycetes</taxon>
        <taxon>Diversisporales</taxon>
        <taxon>Diversisporaceae</taxon>
        <taxon>Diversispora</taxon>
    </lineage>
</organism>
<evidence type="ECO:0000256" key="2">
    <source>
        <dbReference type="ARBA" id="ARBA00008432"/>
    </source>
</evidence>
<feature type="transmembrane region" description="Helical" evidence="8">
    <location>
        <begin position="36"/>
        <end position="57"/>
    </location>
</feature>
<feature type="transmembrane region" description="Helical" evidence="8">
    <location>
        <begin position="331"/>
        <end position="355"/>
    </location>
</feature>
<accession>A0A397HIG6</accession>
<dbReference type="PROSITE" id="PS50850">
    <property type="entry name" value="MFS"/>
    <property type="match status" value="1"/>
</dbReference>
<dbReference type="CDD" id="cd17341">
    <property type="entry name" value="MFS_NRT2_like"/>
    <property type="match status" value="1"/>
</dbReference>
<dbReference type="InterPro" id="IPR004737">
    <property type="entry name" value="NO3_transporter_NarK/NarU-like"/>
</dbReference>
<dbReference type="NCBIfam" id="TIGR00886">
    <property type="entry name" value="2A0108"/>
    <property type="match status" value="1"/>
</dbReference>
<evidence type="ECO:0000256" key="6">
    <source>
        <dbReference type="ARBA" id="ARBA00023063"/>
    </source>
</evidence>
<dbReference type="EMBL" id="PQFF01000305">
    <property type="protein sequence ID" value="RHZ62865.1"/>
    <property type="molecule type" value="Genomic_DNA"/>
</dbReference>
<dbReference type="InterPro" id="IPR044772">
    <property type="entry name" value="NO3_transporter"/>
</dbReference>
<evidence type="ECO:0000256" key="3">
    <source>
        <dbReference type="ARBA" id="ARBA00022448"/>
    </source>
</evidence>
<comment type="similarity">
    <text evidence="2 8">Belongs to the major facilitator superfamily. Nitrate/nitrite porter (TC 2.A.1.8) family.</text>
</comment>
<dbReference type="OrthoDB" id="434240at2759"/>
<dbReference type="PANTHER" id="PTHR23515">
    <property type="entry name" value="HIGH-AFFINITY NITRATE TRANSPORTER 2.3"/>
    <property type="match status" value="1"/>
</dbReference>
<feature type="transmembrane region" description="Helical" evidence="8">
    <location>
        <begin position="159"/>
        <end position="177"/>
    </location>
</feature>
<keyword evidence="4 8" id="KW-0812">Transmembrane</keyword>
<feature type="transmembrane region" description="Helical" evidence="8">
    <location>
        <begin position="420"/>
        <end position="441"/>
    </location>
</feature>
<dbReference type="Gene3D" id="1.20.1250.20">
    <property type="entry name" value="MFS general substrate transporter like domains"/>
    <property type="match status" value="2"/>
</dbReference>
<dbReference type="SUPFAM" id="SSF103473">
    <property type="entry name" value="MFS general substrate transporter"/>
    <property type="match status" value="1"/>
</dbReference>
<keyword evidence="5 8" id="KW-1133">Transmembrane helix</keyword>
<evidence type="ECO:0000256" key="1">
    <source>
        <dbReference type="ARBA" id="ARBA00004141"/>
    </source>
</evidence>
<name>A0A397HIG6_9GLOM</name>
<feature type="transmembrane region" description="Helical" evidence="8">
    <location>
        <begin position="127"/>
        <end position="147"/>
    </location>
</feature>
<evidence type="ECO:0000256" key="8">
    <source>
        <dbReference type="RuleBase" id="RU366033"/>
    </source>
</evidence>